<dbReference type="SUPFAM" id="SSF53335">
    <property type="entry name" value="S-adenosyl-L-methionine-dependent methyltransferases"/>
    <property type="match status" value="1"/>
</dbReference>
<feature type="compositionally biased region" description="Low complexity" evidence="1">
    <location>
        <begin position="294"/>
        <end position="310"/>
    </location>
</feature>
<dbReference type="PANTHER" id="PTHR45128">
    <property type="entry name" value="METHYLTRANSFERASE TYPE 11"/>
    <property type="match status" value="1"/>
</dbReference>
<evidence type="ECO:0000259" key="2">
    <source>
        <dbReference type="Pfam" id="PF13649"/>
    </source>
</evidence>
<dbReference type="CDD" id="cd02440">
    <property type="entry name" value="AdoMet_MTases"/>
    <property type="match status" value="1"/>
</dbReference>
<protein>
    <recommendedName>
        <fullName evidence="2">Methyltransferase domain-containing protein</fullName>
    </recommendedName>
</protein>
<dbReference type="InterPro" id="IPR029063">
    <property type="entry name" value="SAM-dependent_MTases_sf"/>
</dbReference>
<dbReference type="AlphaFoldDB" id="A0A1W1IA76"/>
<dbReference type="InterPro" id="IPR053173">
    <property type="entry name" value="SAM-binding_MTase"/>
</dbReference>
<dbReference type="Gene3D" id="3.40.50.150">
    <property type="entry name" value="Vaccinia Virus protein VP39"/>
    <property type="match status" value="1"/>
</dbReference>
<feature type="domain" description="Methyltransferase" evidence="2">
    <location>
        <begin position="100"/>
        <end position="174"/>
    </location>
</feature>
<dbReference type="InterPro" id="IPR041698">
    <property type="entry name" value="Methyltransf_25"/>
</dbReference>
<dbReference type="KEGG" id="nja:NSJP_3728"/>
<feature type="region of interest" description="Disordered" evidence="1">
    <location>
        <begin position="283"/>
        <end position="310"/>
    </location>
</feature>
<dbReference type="OrthoDB" id="9764961at2"/>
<proteinExistence type="predicted"/>
<reference evidence="3 4" key="1">
    <citation type="submission" date="2017-03" db="EMBL/GenBank/DDBJ databases">
        <authorList>
            <person name="Afonso C.L."/>
            <person name="Miller P.J."/>
            <person name="Scott M.A."/>
            <person name="Spackman E."/>
            <person name="Goraichik I."/>
            <person name="Dimitrov K.M."/>
            <person name="Suarez D.L."/>
            <person name="Swayne D.E."/>
        </authorList>
    </citation>
    <scope>NUCLEOTIDE SEQUENCE [LARGE SCALE GENOMIC DNA]</scope>
    <source>
        <strain evidence="3">Genome sequencing of Nitrospira japonica strain NJ11</strain>
    </source>
</reference>
<evidence type="ECO:0000313" key="3">
    <source>
        <dbReference type="EMBL" id="SLM49895.1"/>
    </source>
</evidence>
<accession>A0A1W1IA76</accession>
<evidence type="ECO:0000256" key="1">
    <source>
        <dbReference type="SAM" id="MobiDB-lite"/>
    </source>
</evidence>
<evidence type="ECO:0000313" key="4">
    <source>
        <dbReference type="Proteomes" id="UP000192042"/>
    </source>
</evidence>
<dbReference type="EMBL" id="LT828648">
    <property type="protein sequence ID" value="SLM49895.1"/>
    <property type="molecule type" value="Genomic_DNA"/>
</dbReference>
<dbReference type="Proteomes" id="UP000192042">
    <property type="component" value="Chromosome I"/>
</dbReference>
<keyword evidence="4" id="KW-1185">Reference proteome</keyword>
<dbReference type="RefSeq" id="WP_080888078.1">
    <property type="nucleotide sequence ID" value="NZ_LT828648.1"/>
</dbReference>
<gene>
    <name evidence="3" type="ORF">NSJP_3728</name>
</gene>
<organism evidence="3 4">
    <name type="scientific">Nitrospira japonica</name>
    <dbReference type="NCBI Taxonomy" id="1325564"/>
    <lineage>
        <taxon>Bacteria</taxon>
        <taxon>Pseudomonadati</taxon>
        <taxon>Nitrospirota</taxon>
        <taxon>Nitrospiria</taxon>
        <taxon>Nitrospirales</taxon>
        <taxon>Nitrospiraceae</taxon>
        <taxon>Nitrospira</taxon>
    </lineage>
</organism>
<sequence length="391" mass="44124">MIGDSLQRALNAHLEFWKLRRFDSDEAYFHWQRQTLSADDLSILHRQIEQKRQGTGAAEIAFYDATAEPRILPVLYSQRYEYYLTVGALTAERIGRAASVLDFGCGPGILTTFYARRFPHVSFLGVDRSTTSVRRAEEQAATLGLRNVRFECLDIVERRPSVTVDLVVATHALVQAEQDPGLPSLDWRTFERDRDAAVQREFEERTGIGPRLDGLCSLLAADGRMVALEKTRQLSRRVPFQRALAARGLVQTEPSRPVRYNLVEEVAEDGPFYTMRKNGDATVEWNETPEPDEGSPFSPSAGPPAAGSDAPLYENHHPSAQSVWQRLSGRIVIREQTRSEADGRQLHAEYGQFDEGRYVYCANTFDRRQLVIVEPARAAMLEAYYQEIVGG</sequence>
<dbReference type="Pfam" id="PF13649">
    <property type="entry name" value="Methyltransf_25"/>
    <property type="match status" value="1"/>
</dbReference>
<name>A0A1W1IA76_9BACT</name>
<dbReference type="STRING" id="1325564.NSJP_3728"/>
<dbReference type="PANTHER" id="PTHR45128:SF1">
    <property type="entry name" value="S-ADENOSYLMETHIONINE-DEPENDENT METHYLTRANSFERASE RV2258C"/>
    <property type="match status" value="1"/>
</dbReference>